<proteinExistence type="predicted"/>
<organism evidence="1 2">
    <name type="scientific">Tardiphaga robiniae</name>
    <dbReference type="NCBI Taxonomy" id="943830"/>
    <lineage>
        <taxon>Bacteria</taxon>
        <taxon>Pseudomonadati</taxon>
        <taxon>Pseudomonadota</taxon>
        <taxon>Alphaproteobacteria</taxon>
        <taxon>Hyphomicrobiales</taxon>
        <taxon>Nitrobacteraceae</taxon>
        <taxon>Tardiphaga</taxon>
    </lineage>
</organism>
<dbReference type="OrthoDB" id="8265678at2"/>
<evidence type="ECO:0000313" key="2">
    <source>
        <dbReference type="Proteomes" id="UP000076574"/>
    </source>
</evidence>
<dbReference type="EMBL" id="LVYV01000004">
    <property type="protein sequence ID" value="KZD24378.1"/>
    <property type="molecule type" value="Genomic_DNA"/>
</dbReference>
<keyword evidence="2" id="KW-1185">Reference proteome</keyword>
<comment type="caution">
    <text evidence="1">The sequence shown here is derived from an EMBL/GenBank/DDBJ whole genome shotgun (WGS) entry which is preliminary data.</text>
</comment>
<sequence>MQNQFINHGEEHIDRTTSVAICNAIGERLRRDVGPDDALPSHLQMLIDQMRQQDENTGSR</sequence>
<dbReference type="Proteomes" id="UP000076574">
    <property type="component" value="Unassembled WGS sequence"/>
</dbReference>
<dbReference type="RefSeq" id="WP_068731076.1">
    <property type="nucleotide sequence ID" value="NZ_LVYV01000004.1"/>
</dbReference>
<dbReference type="AlphaFoldDB" id="A0A161RMK8"/>
<protein>
    <submittedName>
        <fullName evidence="1">Uncharacterized protein</fullName>
    </submittedName>
</protein>
<accession>A0A161RMK8</accession>
<gene>
    <name evidence="1" type="ORF">A4A58_23185</name>
</gene>
<reference evidence="1 2" key="1">
    <citation type="submission" date="2016-03" db="EMBL/GenBank/DDBJ databases">
        <title>Microsymbionts genomes from the relict species Vavilovia formosa (Stev.) Fed.</title>
        <authorList>
            <person name="Kopat V."/>
            <person name="Chirak E."/>
            <person name="Kimeklis A."/>
            <person name="Andronov E."/>
        </authorList>
    </citation>
    <scope>NUCLEOTIDE SEQUENCE [LARGE SCALE GENOMIC DNA]</scope>
    <source>
        <strain evidence="1 2">Vaf07</strain>
    </source>
</reference>
<name>A0A161RMK8_9BRAD</name>
<evidence type="ECO:0000313" key="1">
    <source>
        <dbReference type="EMBL" id="KZD24378.1"/>
    </source>
</evidence>
<dbReference type="STRING" id="943830.A4A58_23185"/>